<dbReference type="Proteomes" id="UP001306508">
    <property type="component" value="Unassembled WGS sequence"/>
</dbReference>
<evidence type="ECO:0000313" key="1">
    <source>
        <dbReference type="EMBL" id="KAK5778936.1"/>
    </source>
</evidence>
<dbReference type="AlphaFoldDB" id="A0AAN7ZXF9"/>
<comment type="caution">
    <text evidence="1">The sequence shown here is derived from an EMBL/GenBank/DDBJ whole genome shotgun (WGS) entry which is preliminary data.</text>
</comment>
<sequence length="77" mass="8239">MTSPVSLSSPLYRNSTIPSEKTKYTLSGTSVVLTTVVHGVTITTTYCPEPSATSETSITAIIDHISIESVYTNSKNE</sequence>
<protein>
    <submittedName>
        <fullName evidence="1">Uncharacterized protein</fullName>
    </submittedName>
</protein>
<reference evidence="2" key="1">
    <citation type="submission" date="2023-07" db="EMBL/GenBank/DDBJ databases">
        <title>A draft genome of Kazachstania heterogenica Y-27499.</title>
        <authorList>
            <person name="Donic C."/>
            <person name="Kralova J.S."/>
            <person name="Fidel L."/>
            <person name="Ben-Dor S."/>
            <person name="Jung S."/>
        </authorList>
    </citation>
    <scope>NUCLEOTIDE SEQUENCE [LARGE SCALE GENOMIC DNA]</scope>
    <source>
        <strain evidence="2">Y27499</strain>
    </source>
</reference>
<name>A0AAN7ZXF9_9SACH</name>
<organism evidence="1 2">
    <name type="scientific">Arxiozyma heterogenica</name>
    <dbReference type="NCBI Taxonomy" id="278026"/>
    <lineage>
        <taxon>Eukaryota</taxon>
        <taxon>Fungi</taxon>
        <taxon>Dikarya</taxon>
        <taxon>Ascomycota</taxon>
        <taxon>Saccharomycotina</taxon>
        <taxon>Saccharomycetes</taxon>
        <taxon>Saccharomycetales</taxon>
        <taxon>Saccharomycetaceae</taxon>
        <taxon>Arxiozyma</taxon>
    </lineage>
</organism>
<proteinExistence type="predicted"/>
<gene>
    <name evidence="1" type="ORF">RI543_003864</name>
</gene>
<evidence type="ECO:0000313" key="2">
    <source>
        <dbReference type="Proteomes" id="UP001306508"/>
    </source>
</evidence>
<accession>A0AAN7ZXF9</accession>
<dbReference type="EMBL" id="JAWIZZ010000051">
    <property type="protein sequence ID" value="KAK5778936.1"/>
    <property type="molecule type" value="Genomic_DNA"/>
</dbReference>
<keyword evidence="2" id="KW-1185">Reference proteome</keyword>